<accession>A0A6J4H6Y4</accession>
<dbReference type="EMBL" id="CADCSY010000012">
    <property type="protein sequence ID" value="CAA9214069.1"/>
    <property type="molecule type" value="Genomic_DNA"/>
</dbReference>
<dbReference type="InterPro" id="IPR019949">
    <property type="entry name" value="CmoO-like"/>
</dbReference>
<dbReference type="Gene3D" id="3.20.20.30">
    <property type="entry name" value="Luciferase-like domain"/>
    <property type="match status" value="1"/>
</dbReference>
<dbReference type="PANTHER" id="PTHR30137:SF6">
    <property type="entry name" value="LUCIFERASE-LIKE MONOOXYGENASE"/>
    <property type="match status" value="1"/>
</dbReference>
<sequence>MRRVTEPAAGGNGQDSGKPDLVSGVDRGVTADHQRPPLSVLDLAVVAEGGSSTRALAETTAMAQRAEALGYRRFWVAEHHNMPSIASTSPPVLMAHLAAMTERIRVGSGGIMLPNHPPLVVAEQIAALEALHPGRIDLGLGRAPGADQRTAAALRRDAQGVDSFPRDLLDVMGLLGDVRGEGGLWEHFSATPVASSSPQILLLGSSGYSAQLAGVLGLPFAFAHHFGMGGTLEALGLYREAFRPSPALDAPHAIVTASVLVASTDEEAAWQAAPGQLMSHGIRTGRRAPLISPAAAASHPLLPVALAMPSTRIVGSPATAVAGLDELVRTTAADEVMVSATTYDLEPRLEHLALLMDAW</sequence>
<dbReference type="InterPro" id="IPR011251">
    <property type="entry name" value="Luciferase-like_dom"/>
</dbReference>
<dbReference type="NCBIfam" id="TIGR03558">
    <property type="entry name" value="oxido_grp_1"/>
    <property type="match status" value="1"/>
</dbReference>
<dbReference type="InterPro" id="IPR050766">
    <property type="entry name" value="Bact_Lucif_Oxidored"/>
</dbReference>
<protein>
    <submittedName>
        <fullName evidence="4">Luciferase family protein</fullName>
    </submittedName>
</protein>
<dbReference type="CDD" id="cd00347">
    <property type="entry name" value="Flavin_utilizing_monoxygenases"/>
    <property type="match status" value="1"/>
</dbReference>
<organism evidence="4">
    <name type="scientific">uncultured Acidimicrobiales bacterium</name>
    <dbReference type="NCBI Taxonomy" id="310071"/>
    <lineage>
        <taxon>Bacteria</taxon>
        <taxon>Bacillati</taxon>
        <taxon>Actinomycetota</taxon>
        <taxon>Acidimicrobiia</taxon>
        <taxon>Acidimicrobiales</taxon>
        <taxon>environmental samples</taxon>
    </lineage>
</organism>
<evidence type="ECO:0000259" key="3">
    <source>
        <dbReference type="Pfam" id="PF00296"/>
    </source>
</evidence>
<dbReference type="Pfam" id="PF00296">
    <property type="entry name" value="Bac_luciferase"/>
    <property type="match status" value="1"/>
</dbReference>
<name>A0A6J4H6Y4_9ACTN</name>
<evidence type="ECO:0000256" key="1">
    <source>
        <dbReference type="ARBA" id="ARBA00007789"/>
    </source>
</evidence>
<evidence type="ECO:0000256" key="2">
    <source>
        <dbReference type="SAM" id="MobiDB-lite"/>
    </source>
</evidence>
<dbReference type="GO" id="GO:0016705">
    <property type="term" value="F:oxidoreductase activity, acting on paired donors, with incorporation or reduction of molecular oxygen"/>
    <property type="evidence" value="ECO:0007669"/>
    <property type="project" value="InterPro"/>
</dbReference>
<comment type="similarity">
    <text evidence="1">To bacterial alkanal monooxygenase alpha and beta chains.</text>
</comment>
<dbReference type="GO" id="GO:0005829">
    <property type="term" value="C:cytosol"/>
    <property type="evidence" value="ECO:0007669"/>
    <property type="project" value="TreeGrafter"/>
</dbReference>
<dbReference type="PANTHER" id="PTHR30137">
    <property type="entry name" value="LUCIFERASE-LIKE MONOOXYGENASE"/>
    <property type="match status" value="1"/>
</dbReference>
<feature type="domain" description="Luciferase-like" evidence="3">
    <location>
        <begin position="40"/>
        <end position="330"/>
    </location>
</feature>
<proteinExistence type="predicted"/>
<dbReference type="InterPro" id="IPR036661">
    <property type="entry name" value="Luciferase-like_sf"/>
</dbReference>
<evidence type="ECO:0000313" key="4">
    <source>
        <dbReference type="EMBL" id="CAA9214069.1"/>
    </source>
</evidence>
<reference evidence="4" key="1">
    <citation type="submission" date="2020-02" db="EMBL/GenBank/DDBJ databases">
        <authorList>
            <person name="Meier V. D."/>
        </authorList>
    </citation>
    <scope>NUCLEOTIDE SEQUENCE</scope>
    <source>
        <strain evidence="4">AVDCRST_MAG20</strain>
    </source>
</reference>
<dbReference type="SUPFAM" id="SSF51679">
    <property type="entry name" value="Bacterial luciferase-like"/>
    <property type="match status" value="1"/>
</dbReference>
<dbReference type="AlphaFoldDB" id="A0A6J4H6Y4"/>
<gene>
    <name evidence="4" type="ORF">AVDCRST_MAG20-296</name>
</gene>
<feature type="region of interest" description="Disordered" evidence="2">
    <location>
        <begin position="1"/>
        <end position="33"/>
    </location>
</feature>